<proteinExistence type="predicted"/>
<dbReference type="Proteomes" id="UP000675880">
    <property type="component" value="Unassembled WGS sequence"/>
</dbReference>
<comment type="caution">
    <text evidence="2">The sequence shown here is derived from an EMBL/GenBank/DDBJ whole genome shotgun (WGS) entry which is preliminary data.</text>
</comment>
<dbReference type="EMBL" id="CAJNBJ010000017">
    <property type="protein sequence ID" value="CAE6765339.1"/>
    <property type="molecule type" value="Genomic_DNA"/>
</dbReference>
<evidence type="ECO:0000313" key="2">
    <source>
        <dbReference type="EMBL" id="CAE6765339.1"/>
    </source>
</evidence>
<reference evidence="2 3" key="1">
    <citation type="submission" date="2021-02" db="EMBL/GenBank/DDBJ databases">
        <authorList>
            <person name="Han P."/>
        </authorList>
    </citation>
    <scope>NUCLEOTIDE SEQUENCE [LARGE SCALE GENOMIC DNA]</scope>
    <source>
        <strain evidence="2">Candidatus Nitrospira sp. ZN2</strain>
    </source>
</reference>
<sequence length="80" mass="8701">MYGPGRNGVKRWERDTPVTPLLPERAPSEGPRSTGTVEATGVPRLGRQREKLDQTTGGLAVGVQPRALLAARQRVHLIGY</sequence>
<name>A0ABM8RPW2_9BACT</name>
<gene>
    <name evidence="2" type="ORF">NSPZN2_40010</name>
</gene>
<evidence type="ECO:0000256" key="1">
    <source>
        <dbReference type="SAM" id="MobiDB-lite"/>
    </source>
</evidence>
<protein>
    <submittedName>
        <fullName evidence="2">Uncharacterized protein</fullName>
    </submittedName>
</protein>
<organism evidence="2 3">
    <name type="scientific">Nitrospira defluvii</name>
    <dbReference type="NCBI Taxonomy" id="330214"/>
    <lineage>
        <taxon>Bacteria</taxon>
        <taxon>Pseudomonadati</taxon>
        <taxon>Nitrospirota</taxon>
        <taxon>Nitrospiria</taxon>
        <taxon>Nitrospirales</taxon>
        <taxon>Nitrospiraceae</taxon>
        <taxon>Nitrospira</taxon>
    </lineage>
</organism>
<accession>A0ABM8RPW2</accession>
<keyword evidence="3" id="KW-1185">Reference proteome</keyword>
<feature type="region of interest" description="Disordered" evidence="1">
    <location>
        <begin position="1"/>
        <end position="58"/>
    </location>
</feature>
<evidence type="ECO:0000313" key="3">
    <source>
        <dbReference type="Proteomes" id="UP000675880"/>
    </source>
</evidence>